<dbReference type="GO" id="GO:0005249">
    <property type="term" value="F:voltage-gated potassium channel activity"/>
    <property type="evidence" value="ECO:0007669"/>
    <property type="project" value="TreeGrafter"/>
</dbReference>
<dbReference type="Gene3D" id="2.60.120.10">
    <property type="entry name" value="Jelly Rolls"/>
    <property type="match status" value="1"/>
</dbReference>
<dbReference type="InterPro" id="IPR018490">
    <property type="entry name" value="cNMP-bd_dom_sf"/>
</dbReference>
<dbReference type="EMBL" id="JABDTM020021596">
    <property type="protein sequence ID" value="KAH0816409.1"/>
    <property type="molecule type" value="Genomic_DNA"/>
</dbReference>
<dbReference type="PANTHER" id="PTHR45689:SF14">
    <property type="entry name" value="CYCLIC NUCLEOTIDE-GATED CATION CHANNEL SUBUNIT A-LIKE PROTEIN"/>
    <property type="match status" value="1"/>
</dbReference>
<gene>
    <name evidence="3" type="ORF">GEV33_006381</name>
</gene>
<feature type="transmembrane region" description="Helical" evidence="1">
    <location>
        <begin position="120"/>
        <end position="143"/>
    </location>
</feature>
<accession>A0A8J6HKN5</accession>
<dbReference type="GO" id="GO:0035725">
    <property type="term" value="P:sodium ion transmembrane transport"/>
    <property type="evidence" value="ECO:0007669"/>
    <property type="project" value="TreeGrafter"/>
</dbReference>
<dbReference type="InterPro" id="IPR051413">
    <property type="entry name" value="K/Na_HCN_channel"/>
</dbReference>
<feature type="transmembrane region" description="Helical" evidence="1">
    <location>
        <begin position="89"/>
        <end position="114"/>
    </location>
</feature>
<feature type="domain" description="Cyclic nucleotide-binding" evidence="2">
    <location>
        <begin position="427"/>
        <end position="526"/>
    </location>
</feature>
<keyword evidence="1" id="KW-1133">Transmembrane helix</keyword>
<reference evidence="3" key="2">
    <citation type="submission" date="2021-08" db="EMBL/GenBank/DDBJ databases">
        <authorList>
            <person name="Eriksson T."/>
        </authorList>
    </citation>
    <scope>NUCLEOTIDE SEQUENCE</scope>
    <source>
        <strain evidence="3">Stoneville</strain>
        <tissue evidence="3">Whole head</tissue>
    </source>
</reference>
<evidence type="ECO:0000313" key="3">
    <source>
        <dbReference type="EMBL" id="KAH0816409.1"/>
    </source>
</evidence>
<protein>
    <recommendedName>
        <fullName evidence="2">Cyclic nucleotide-binding domain-containing protein</fullName>
    </recommendedName>
</protein>
<dbReference type="AlphaFoldDB" id="A0A8J6HKN5"/>
<dbReference type="Gene3D" id="1.10.287.630">
    <property type="entry name" value="Helix hairpin bin"/>
    <property type="match status" value="1"/>
</dbReference>
<evidence type="ECO:0000259" key="2">
    <source>
        <dbReference type="PROSITE" id="PS50042"/>
    </source>
</evidence>
<reference evidence="3" key="1">
    <citation type="journal article" date="2020" name="J Insects Food Feed">
        <title>The yellow mealworm (Tenebrio molitor) genome: a resource for the emerging insects as food and feed industry.</title>
        <authorList>
            <person name="Eriksson T."/>
            <person name="Andere A."/>
            <person name="Kelstrup H."/>
            <person name="Emery V."/>
            <person name="Picard C."/>
        </authorList>
    </citation>
    <scope>NUCLEOTIDE SEQUENCE</scope>
    <source>
        <strain evidence="3">Stoneville</strain>
        <tissue evidence="3">Whole head</tissue>
    </source>
</reference>
<keyword evidence="1" id="KW-0812">Transmembrane</keyword>
<feature type="transmembrane region" description="Helical" evidence="1">
    <location>
        <begin position="324"/>
        <end position="343"/>
    </location>
</feature>
<dbReference type="GO" id="GO:0003254">
    <property type="term" value="P:regulation of membrane depolarization"/>
    <property type="evidence" value="ECO:0007669"/>
    <property type="project" value="TreeGrafter"/>
</dbReference>
<evidence type="ECO:0000256" key="1">
    <source>
        <dbReference type="SAM" id="Phobius"/>
    </source>
</evidence>
<sequence length="588" mass="69323">MPIAPKNRFKHDCDLPPEYFHYEVNSPYETRLRKLGHRLTNFITVYQHFDSLQYFRSNCAFRKERRRHLMTLKYKYIIHPFSMFARRKAVAITTLWMVLYFVETFTGSFLAVAFHNRDLVIVEIFLMVMNLGLLLDVITRFFVGYPVERTRVVILDSHAIHKKYLTTYFFFDLGAIMSYIIFYFGRFMGKRAEIIVFQFHKLRFARIKTLLDNTDMMLASFKVKESKRTCIILGLTAILLLHGFTCIFGLMPVMRQAYDIPYNQSFLYYYDREQGIHDLMEEALHQEVKMPHCIKMYITHMSMVMCHFFGCGTFRSQTKDSTEMLFLSSVLLSGLIFYVYTVAKVLQLFGVVNISEIKYEELNMQVSQYMVKKNFPRDLKKRINKYYDYKFNKKFFSEQRILDTLTEHLRMEVLLYSCRNLIGEVQIFKGLSKAAVGCVLALLKQEIYIPHDVIMAPDDESGSIYFILYGTCGIKLVSGKEVMHIEDGHHFGDTSDFEKYTKTQILYSVVALEVSEVYKLEKKDIKYCCKTYPEIVYKLEAMARNKAKRYNAVFSMRGDEDDETTGDILDELRRGRILHPGIKRQELL</sequence>
<dbReference type="GO" id="GO:0098855">
    <property type="term" value="C:HCN channel complex"/>
    <property type="evidence" value="ECO:0007669"/>
    <property type="project" value="TreeGrafter"/>
</dbReference>
<dbReference type="SUPFAM" id="SSF51206">
    <property type="entry name" value="cAMP-binding domain-like"/>
    <property type="match status" value="1"/>
</dbReference>
<name>A0A8J6HKN5_TENMO</name>
<dbReference type="Pfam" id="PF00027">
    <property type="entry name" value="cNMP_binding"/>
    <property type="match status" value="1"/>
</dbReference>
<dbReference type="InterPro" id="IPR014710">
    <property type="entry name" value="RmlC-like_jellyroll"/>
</dbReference>
<dbReference type="PANTHER" id="PTHR45689">
    <property type="entry name" value="I[[H]] CHANNEL, ISOFORM E"/>
    <property type="match status" value="1"/>
</dbReference>
<feature type="transmembrane region" description="Helical" evidence="1">
    <location>
        <begin position="231"/>
        <end position="251"/>
    </location>
</feature>
<dbReference type="InterPro" id="IPR000595">
    <property type="entry name" value="cNMP-bd_dom"/>
</dbReference>
<evidence type="ECO:0000313" key="4">
    <source>
        <dbReference type="Proteomes" id="UP000719412"/>
    </source>
</evidence>
<proteinExistence type="predicted"/>
<keyword evidence="1" id="KW-0472">Membrane</keyword>
<feature type="transmembrane region" description="Helical" evidence="1">
    <location>
        <begin position="164"/>
        <end position="184"/>
    </location>
</feature>
<organism evidence="3 4">
    <name type="scientific">Tenebrio molitor</name>
    <name type="common">Yellow mealworm beetle</name>
    <dbReference type="NCBI Taxonomy" id="7067"/>
    <lineage>
        <taxon>Eukaryota</taxon>
        <taxon>Metazoa</taxon>
        <taxon>Ecdysozoa</taxon>
        <taxon>Arthropoda</taxon>
        <taxon>Hexapoda</taxon>
        <taxon>Insecta</taxon>
        <taxon>Pterygota</taxon>
        <taxon>Neoptera</taxon>
        <taxon>Endopterygota</taxon>
        <taxon>Coleoptera</taxon>
        <taxon>Polyphaga</taxon>
        <taxon>Cucujiformia</taxon>
        <taxon>Tenebrionidae</taxon>
        <taxon>Tenebrio</taxon>
    </lineage>
</organism>
<keyword evidence="4" id="KW-1185">Reference proteome</keyword>
<dbReference type="CDD" id="cd00038">
    <property type="entry name" value="CAP_ED"/>
    <property type="match status" value="1"/>
</dbReference>
<dbReference type="PROSITE" id="PS50042">
    <property type="entry name" value="CNMP_BINDING_3"/>
    <property type="match status" value="1"/>
</dbReference>
<comment type="caution">
    <text evidence="3">The sequence shown here is derived from an EMBL/GenBank/DDBJ whole genome shotgun (WGS) entry which is preliminary data.</text>
</comment>
<dbReference type="Proteomes" id="UP000719412">
    <property type="component" value="Unassembled WGS sequence"/>
</dbReference>